<dbReference type="InterPro" id="IPR036691">
    <property type="entry name" value="Endo/exonu/phosph_ase_sf"/>
</dbReference>
<evidence type="ECO:0008006" key="6">
    <source>
        <dbReference type="Google" id="ProtNLM"/>
    </source>
</evidence>
<evidence type="ECO:0000313" key="4">
    <source>
        <dbReference type="EnsemblPlants" id="cds.evm.model.01.498"/>
    </source>
</evidence>
<dbReference type="Gene3D" id="3.60.10.10">
    <property type="entry name" value="Endonuclease/exonuclease/phosphatase"/>
    <property type="match status" value="1"/>
</dbReference>
<feature type="compositionally biased region" description="Low complexity" evidence="1">
    <location>
        <begin position="297"/>
        <end position="315"/>
    </location>
</feature>
<protein>
    <recommendedName>
        <fullName evidence="6">DUF4283 domain-containing protein</fullName>
    </recommendedName>
</protein>
<reference evidence="4" key="1">
    <citation type="submission" date="2018-11" db="EMBL/GenBank/DDBJ databases">
        <authorList>
            <person name="Grassa J C."/>
        </authorList>
    </citation>
    <scope>NUCLEOTIDE SEQUENCE [LARGE SCALE GENOMIC DNA]</scope>
</reference>
<evidence type="ECO:0000259" key="2">
    <source>
        <dbReference type="Pfam" id="PF03372"/>
    </source>
</evidence>
<feature type="domain" description="DUF4283" evidence="3">
    <location>
        <begin position="68"/>
        <end position="142"/>
    </location>
</feature>
<feature type="compositionally biased region" description="Acidic residues" evidence="1">
    <location>
        <begin position="280"/>
        <end position="290"/>
    </location>
</feature>
<keyword evidence="5" id="KW-1185">Reference proteome</keyword>
<dbReference type="AlphaFoldDB" id="A0A803NPF6"/>
<evidence type="ECO:0000313" key="5">
    <source>
        <dbReference type="Proteomes" id="UP000596661"/>
    </source>
</evidence>
<dbReference type="PANTHER" id="PTHR33710:SF77">
    <property type="entry name" value="DNASE I-LIKE SUPERFAMILY PROTEIN"/>
    <property type="match status" value="1"/>
</dbReference>
<accession>A0A803NPF6</accession>
<proteinExistence type="predicted"/>
<dbReference type="GO" id="GO:0003824">
    <property type="term" value="F:catalytic activity"/>
    <property type="evidence" value="ECO:0007669"/>
    <property type="project" value="InterPro"/>
</dbReference>
<evidence type="ECO:0000259" key="3">
    <source>
        <dbReference type="Pfam" id="PF14111"/>
    </source>
</evidence>
<reference evidence="4" key="2">
    <citation type="submission" date="2021-03" db="UniProtKB">
        <authorList>
            <consortium name="EnsemblPlants"/>
        </authorList>
    </citation>
    <scope>IDENTIFICATION</scope>
</reference>
<sequence>MDRVGGSLTEPALSVSINLGNTEPEPTGVNKVVNTESEIEALRQKFLEDSSLELETDEALTEEVVQKGVLAKCFGRNPMQKSKVRQILSGVWRLRSKWWIKTLEEGLWGIFFDSKEDLEEVLNGRPWLLGGQILNLIEWPEDGGWQKVQMDIARVWVQVHGLPTPYLAWQNAPVVGAKIGKYVKFDKAEPRVIARRGFLKLMVEIPLLQRIPAGFFLSITRDRKEWIQFKYFPLYGSWLKANSPIRNCFDTRPPAMAIRRDAGPKMVIERLQKMNLGSLENEEQSEEAAELIDNRGSKGSTTRTSSGGADRGSGSVQRPGDRRMIGSIGTGGLPNSDPHSGDHPIAKIGRNFKDKEVILSLMPNVGPFAAQMIELPHHKVCKSRIPHVYPEPISVEWAEGTSLEEVTRDVLVQSDVVEAQISISLENEGLEAQVARVRETSFECWVSDPYGGKDWTLFAIYGTPYKEQKDDFWEEVASYVKRCQSPWAVVGDLNVILEKDDKYGGRMISYRDCEILSSFLEETGGIDLGFHGCKFTWRNKRDNGKLIRERIDRVLVDTDWLTLYPKAGVRNLPIVASDHGPILFDSLMCKRRGSEIFRFYEAWFQEESCLDVIKEAWFMGGDQARLVGSLKKTKNALQIWSKRVFGDTEKNLQKLEERLSLLQSHKNWEEIAVEEAQIQLRLKEEWARNELCWKQRSRELRLAQGDRNSKFFHASTTVRRKRNHIWAL</sequence>
<dbReference type="InterPro" id="IPR025558">
    <property type="entry name" value="DUF4283"/>
</dbReference>
<dbReference type="Pfam" id="PF14111">
    <property type="entry name" value="DUF4283"/>
    <property type="match status" value="1"/>
</dbReference>
<dbReference type="Proteomes" id="UP000596661">
    <property type="component" value="Chromosome 1"/>
</dbReference>
<dbReference type="PANTHER" id="PTHR33710">
    <property type="entry name" value="BNAC02G09200D PROTEIN"/>
    <property type="match status" value="1"/>
</dbReference>
<evidence type="ECO:0000256" key="1">
    <source>
        <dbReference type="SAM" id="MobiDB-lite"/>
    </source>
</evidence>
<organism evidence="4 5">
    <name type="scientific">Cannabis sativa</name>
    <name type="common">Hemp</name>
    <name type="synonym">Marijuana</name>
    <dbReference type="NCBI Taxonomy" id="3483"/>
    <lineage>
        <taxon>Eukaryota</taxon>
        <taxon>Viridiplantae</taxon>
        <taxon>Streptophyta</taxon>
        <taxon>Embryophyta</taxon>
        <taxon>Tracheophyta</taxon>
        <taxon>Spermatophyta</taxon>
        <taxon>Magnoliopsida</taxon>
        <taxon>eudicotyledons</taxon>
        <taxon>Gunneridae</taxon>
        <taxon>Pentapetalae</taxon>
        <taxon>rosids</taxon>
        <taxon>fabids</taxon>
        <taxon>Rosales</taxon>
        <taxon>Cannabaceae</taxon>
        <taxon>Cannabis</taxon>
    </lineage>
</organism>
<feature type="domain" description="Endonuclease/exonuclease/phosphatase" evidence="2">
    <location>
        <begin position="449"/>
        <end position="579"/>
    </location>
</feature>
<dbReference type="InterPro" id="IPR005135">
    <property type="entry name" value="Endo/exonuclease/phosphatase"/>
</dbReference>
<dbReference type="Gramene" id="evm.model.01.498">
    <property type="protein sequence ID" value="cds.evm.model.01.498"/>
    <property type="gene ID" value="evm.TU.01.498"/>
</dbReference>
<name>A0A803NPF6_CANSA</name>
<feature type="region of interest" description="Disordered" evidence="1">
    <location>
        <begin position="278"/>
        <end position="347"/>
    </location>
</feature>
<dbReference type="Pfam" id="PF03372">
    <property type="entry name" value="Exo_endo_phos"/>
    <property type="match status" value="1"/>
</dbReference>
<dbReference type="EMBL" id="UZAU01000017">
    <property type="status" value="NOT_ANNOTATED_CDS"/>
    <property type="molecule type" value="Genomic_DNA"/>
</dbReference>
<dbReference type="EnsemblPlants" id="evm.model.01.498">
    <property type="protein sequence ID" value="cds.evm.model.01.498"/>
    <property type="gene ID" value="evm.TU.01.498"/>
</dbReference>
<dbReference type="SUPFAM" id="SSF56219">
    <property type="entry name" value="DNase I-like"/>
    <property type="match status" value="1"/>
</dbReference>